<dbReference type="Pfam" id="PF03466">
    <property type="entry name" value="LysR_substrate"/>
    <property type="match status" value="1"/>
</dbReference>
<keyword evidence="3 6" id="KW-0238">DNA-binding</keyword>
<dbReference type="InterPro" id="IPR058163">
    <property type="entry name" value="LysR-type_TF_proteobact-type"/>
</dbReference>
<dbReference type="PROSITE" id="PS50931">
    <property type="entry name" value="HTH_LYSR"/>
    <property type="match status" value="1"/>
</dbReference>
<keyword evidence="2" id="KW-0805">Transcription regulation</keyword>
<dbReference type="InterPro" id="IPR005119">
    <property type="entry name" value="LysR_subst-bd"/>
</dbReference>
<keyword evidence="4" id="KW-0804">Transcription</keyword>
<protein>
    <submittedName>
        <fullName evidence="6">DNA-binding transcriptional regulator, LysR family</fullName>
    </submittedName>
</protein>
<dbReference type="PANTHER" id="PTHR30537">
    <property type="entry name" value="HTH-TYPE TRANSCRIPTIONAL REGULATOR"/>
    <property type="match status" value="1"/>
</dbReference>
<organism evidence="6 7">
    <name type="scientific">Kosakonia oryzendophytica</name>
    <dbReference type="NCBI Taxonomy" id="1005665"/>
    <lineage>
        <taxon>Bacteria</taxon>
        <taxon>Pseudomonadati</taxon>
        <taxon>Pseudomonadota</taxon>
        <taxon>Gammaproteobacteria</taxon>
        <taxon>Enterobacterales</taxon>
        <taxon>Enterobacteriaceae</taxon>
        <taxon>Kosakonia</taxon>
    </lineage>
</organism>
<reference evidence="7" key="1">
    <citation type="submission" date="2016-08" db="EMBL/GenBank/DDBJ databases">
        <authorList>
            <person name="Varghese N."/>
            <person name="Submissions Spin"/>
        </authorList>
    </citation>
    <scope>NUCLEOTIDE SEQUENCE [LARGE SCALE GENOMIC DNA]</scope>
    <source>
        <strain evidence="7">REICA_082</strain>
    </source>
</reference>
<evidence type="ECO:0000313" key="6">
    <source>
        <dbReference type="EMBL" id="SCC24450.1"/>
    </source>
</evidence>
<dbReference type="GO" id="GO:0006351">
    <property type="term" value="P:DNA-templated transcription"/>
    <property type="evidence" value="ECO:0007669"/>
    <property type="project" value="TreeGrafter"/>
</dbReference>
<proteinExistence type="inferred from homology"/>
<name>A0A1C4CZL4_9ENTR</name>
<dbReference type="SUPFAM" id="SSF53850">
    <property type="entry name" value="Periplasmic binding protein-like II"/>
    <property type="match status" value="1"/>
</dbReference>
<dbReference type="PANTHER" id="PTHR30537:SF1">
    <property type="entry name" value="HTH-TYPE TRANSCRIPTIONAL REGULATOR PGRR"/>
    <property type="match status" value="1"/>
</dbReference>
<evidence type="ECO:0000256" key="4">
    <source>
        <dbReference type="ARBA" id="ARBA00023163"/>
    </source>
</evidence>
<dbReference type="Pfam" id="PF00126">
    <property type="entry name" value="HTH_1"/>
    <property type="match status" value="1"/>
</dbReference>
<dbReference type="InterPro" id="IPR000847">
    <property type="entry name" value="LysR_HTH_N"/>
</dbReference>
<evidence type="ECO:0000256" key="3">
    <source>
        <dbReference type="ARBA" id="ARBA00023125"/>
    </source>
</evidence>
<keyword evidence="7" id="KW-1185">Reference proteome</keyword>
<dbReference type="SUPFAM" id="SSF46785">
    <property type="entry name" value="Winged helix' DNA-binding domain"/>
    <property type="match status" value="1"/>
</dbReference>
<dbReference type="OrthoDB" id="9813056at2"/>
<dbReference type="InterPro" id="IPR036388">
    <property type="entry name" value="WH-like_DNA-bd_sf"/>
</dbReference>
<dbReference type="Gene3D" id="3.40.190.290">
    <property type="match status" value="1"/>
</dbReference>
<sequence length="296" mass="32726">MHRSGLIELEVVMAVMRQGSFRAAARELGMSATAVSNAIAGLESRLDVRLFHRTTRSVALTEAGQRFVARVGPALQEIRHATEEIHSVADEPSGTLRINVPQAVGQLFLDDLLVRFLARYPLMRLEIASEARMIDIVAEGYDAGIRLAESIPQDMIAVPLTPDIHMRVVATPEWFAAHGTPQTPEDLYQHQGICMRMSHGGIYRWELSHHGQHYAIAVPARLATTDLFTSIAAVRAGLGVGFLPGFYIEDDLRSGRLVSVLDAWTQPFKGLCLYYPGHRHIPLGLQAFIAFIREAV</sequence>
<accession>A0A1C4CZL4</accession>
<dbReference type="RefSeq" id="WP_088237510.1">
    <property type="nucleotide sequence ID" value="NZ_FMAY01000009.1"/>
</dbReference>
<dbReference type="CDD" id="cd08474">
    <property type="entry name" value="PBP2_CrgA_like_5"/>
    <property type="match status" value="1"/>
</dbReference>
<evidence type="ECO:0000256" key="1">
    <source>
        <dbReference type="ARBA" id="ARBA00009437"/>
    </source>
</evidence>
<dbReference type="GO" id="GO:0043565">
    <property type="term" value="F:sequence-specific DNA binding"/>
    <property type="evidence" value="ECO:0007669"/>
    <property type="project" value="TreeGrafter"/>
</dbReference>
<dbReference type="InterPro" id="IPR036390">
    <property type="entry name" value="WH_DNA-bd_sf"/>
</dbReference>
<gene>
    <name evidence="6" type="ORF">GA0061071_109147</name>
</gene>
<dbReference type="Gene3D" id="1.10.10.10">
    <property type="entry name" value="Winged helix-like DNA-binding domain superfamily/Winged helix DNA-binding domain"/>
    <property type="match status" value="1"/>
</dbReference>
<evidence type="ECO:0000256" key="2">
    <source>
        <dbReference type="ARBA" id="ARBA00023015"/>
    </source>
</evidence>
<feature type="domain" description="HTH lysR-type" evidence="5">
    <location>
        <begin position="9"/>
        <end position="61"/>
    </location>
</feature>
<dbReference type="EMBL" id="FMAY01000009">
    <property type="protein sequence ID" value="SCC24450.1"/>
    <property type="molecule type" value="Genomic_DNA"/>
</dbReference>
<evidence type="ECO:0000313" key="7">
    <source>
        <dbReference type="Proteomes" id="UP000198975"/>
    </source>
</evidence>
<dbReference type="GO" id="GO:0003700">
    <property type="term" value="F:DNA-binding transcription factor activity"/>
    <property type="evidence" value="ECO:0007669"/>
    <property type="project" value="InterPro"/>
</dbReference>
<comment type="similarity">
    <text evidence="1">Belongs to the LysR transcriptional regulatory family.</text>
</comment>
<evidence type="ECO:0000259" key="5">
    <source>
        <dbReference type="PROSITE" id="PS50931"/>
    </source>
</evidence>
<dbReference type="Proteomes" id="UP000198975">
    <property type="component" value="Unassembled WGS sequence"/>
</dbReference>
<dbReference type="FunFam" id="1.10.10.10:FF:000001">
    <property type="entry name" value="LysR family transcriptional regulator"/>
    <property type="match status" value="1"/>
</dbReference>
<dbReference type="AlphaFoldDB" id="A0A1C4CZL4"/>